<evidence type="ECO:0000256" key="1">
    <source>
        <dbReference type="SAM" id="Phobius"/>
    </source>
</evidence>
<keyword evidence="1" id="KW-1133">Transmembrane helix</keyword>
<gene>
    <name evidence="2" type="ORF">DXA38_02165</name>
</gene>
<dbReference type="AlphaFoldDB" id="A0A3E2W342"/>
<dbReference type="Proteomes" id="UP000260025">
    <property type="component" value="Unassembled WGS sequence"/>
</dbReference>
<keyword evidence="1" id="KW-0472">Membrane</keyword>
<feature type="transmembrane region" description="Helical" evidence="1">
    <location>
        <begin position="24"/>
        <end position="46"/>
    </location>
</feature>
<comment type="caution">
    <text evidence="2">The sequence shown here is derived from an EMBL/GenBank/DDBJ whole genome shotgun (WGS) entry which is preliminary data.</text>
</comment>
<dbReference type="EMBL" id="QVEV01000002">
    <property type="protein sequence ID" value="RGC18525.1"/>
    <property type="molecule type" value="Genomic_DNA"/>
</dbReference>
<keyword evidence="1" id="KW-0812">Transmembrane</keyword>
<protein>
    <submittedName>
        <fullName evidence="2">Uncharacterized protein</fullName>
    </submittedName>
</protein>
<evidence type="ECO:0000313" key="3">
    <source>
        <dbReference type="Proteomes" id="UP000260025"/>
    </source>
</evidence>
<name>A0A3E2W342_CLOIN</name>
<sequence length="101" mass="11931">MPSVIALLFYKKYWYEYTKEEAQLFSGLFLMLMIVFISMHPTLSAIPVRMMRDKQKTATHKQIGSLQLWIRLDQVPAFWKQGIVTGSKVLHFNSFYVRKRG</sequence>
<evidence type="ECO:0000313" key="2">
    <source>
        <dbReference type="EMBL" id="RGC18525.1"/>
    </source>
</evidence>
<proteinExistence type="predicted"/>
<accession>A0A3E2W342</accession>
<reference evidence="2 3" key="1">
    <citation type="submission" date="2018-08" db="EMBL/GenBank/DDBJ databases">
        <title>A genome reference for cultivated species of the human gut microbiota.</title>
        <authorList>
            <person name="Zou Y."/>
            <person name="Xue W."/>
            <person name="Luo G."/>
        </authorList>
    </citation>
    <scope>NUCLEOTIDE SEQUENCE [LARGE SCALE GENOMIC DNA]</scope>
    <source>
        <strain evidence="2 3">OF01-2LB</strain>
    </source>
</reference>
<organism evidence="2 3">
    <name type="scientific">Clostridium innocuum</name>
    <dbReference type="NCBI Taxonomy" id="1522"/>
    <lineage>
        <taxon>Bacteria</taxon>
        <taxon>Bacillati</taxon>
        <taxon>Bacillota</taxon>
        <taxon>Clostridia</taxon>
        <taxon>Eubacteriales</taxon>
        <taxon>Clostridiaceae</taxon>
        <taxon>Clostridium</taxon>
    </lineage>
</organism>